<dbReference type="OrthoDB" id="2479577at2759"/>
<feature type="non-terminal residue" evidence="1">
    <location>
        <position position="142"/>
    </location>
</feature>
<proteinExistence type="predicted"/>
<dbReference type="Proteomes" id="UP000789405">
    <property type="component" value="Unassembled WGS sequence"/>
</dbReference>
<evidence type="ECO:0000313" key="2">
    <source>
        <dbReference type="Proteomes" id="UP000789405"/>
    </source>
</evidence>
<gene>
    <name evidence="1" type="ORF">DERYTH_LOCUS26005</name>
</gene>
<sequence>EGANITEVLAKSKNTKLTCYFDICKDNQKNSKIMNLKYIDFSKLKSQDLFDNNYQSLIEDYCRVIRKDPTDLTSKQVKLFKAKALIDIEKYLIYFGKNLADFNSDKLDYNLASLTSEEINIQYQLFNDEQYLDNELDKILTK</sequence>
<accession>A0A9N9PEX7</accession>
<keyword evidence="2" id="KW-1185">Reference proteome</keyword>
<feature type="non-terminal residue" evidence="1">
    <location>
        <position position="1"/>
    </location>
</feature>
<protein>
    <submittedName>
        <fullName evidence="1">3450_t:CDS:1</fullName>
    </submittedName>
</protein>
<organism evidence="1 2">
    <name type="scientific">Dentiscutata erythropus</name>
    <dbReference type="NCBI Taxonomy" id="1348616"/>
    <lineage>
        <taxon>Eukaryota</taxon>
        <taxon>Fungi</taxon>
        <taxon>Fungi incertae sedis</taxon>
        <taxon>Mucoromycota</taxon>
        <taxon>Glomeromycotina</taxon>
        <taxon>Glomeromycetes</taxon>
        <taxon>Diversisporales</taxon>
        <taxon>Gigasporaceae</taxon>
        <taxon>Dentiscutata</taxon>
    </lineage>
</organism>
<dbReference type="AlphaFoldDB" id="A0A9N9PEX7"/>
<dbReference type="EMBL" id="CAJVPY010051641">
    <property type="protein sequence ID" value="CAG8814700.1"/>
    <property type="molecule type" value="Genomic_DNA"/>
</dbReference>
<evidence type="ECO:0000313" key="1">
    <source>
        <dbReference type="EMBL" id="CAG8814700.1"/>
    </source>
</evidence>
<comment type="caution">
    <text evidence="1">The sequence shown here is derived from an EMBL/GenBank/DDBJ whole genome shotgun (WGS) entry which is preliminary data.</text>
</comment>
<reference evidence="1" key="1">
    <citation type="submission" date="2021-06" db="EMBL/GenBank/DDBJ databases">
        <authorList>
            <person name="Kallberg Y."/>
            <person name="Tangrot J."/>
            <person name="Rosling A."/>
        </authorList>
    </citation>
    <scope>NUCLEOTIDE SEQUENCE</scope>
    <source>
        <strain evidence="1">MA453B</strain>
    </source>
</reference>
<name>A0A9N9PEX7_9GLOM</name>